<keyword evidence="1" id="KW-0678">Repressor</keyword>
<dbReference type="PRINTS" id="PR00037">
    <property type="entry name" value="HTHLACR"/>
</dbReference>
<evidence type="ECO:0000313" key="5">
    <source>
        <dbReference type="EMBL" id="TCI13547.1"/>
    </source>
</evidence>
<protein>
    <submittedName>
        <fullName evidence="5">DeoR/GlpR transcriptional regulator</fullName>
    </submittedName>
</protein>
<dbReference type="AlphaFoldDB" id="A0A4V2NMJ8"/>
<dbReference type="InterPro" id="IPR001034">
    <property type="entry name" value="DeoR_HTH"/>
</dbReference>
<dbReference type="InterPro" id="IPR014036">
    <property type="entry name" value="DeoR-like_C"/>
</dbReference>
<name>A0A4V2NMJ8_9GAMM</name>
<comment type="caution">
    <text evidence="5">The sequence shown here is derived from an EMBL/GenBank/DDBJ whole genome shotgun (WGS) entry which is preliminary data.</text>
</comment>
<dbReference type="EMBL" id="SJTG01000001">
    <property type="protein sequence ID" value="TCI13547.1"/>
    <property type="molecule type" value="Genomic_DNA"/>
</dbReference>
<dbReference type="Gene3D" id="1.10.10.10">
    <property type="entry name" value="Winged helix-like DNA-binding domain superfamily/Winged helix DNA-binding domain"/>
    <property type="match status" value="1"/>
</dbReference>
<dbReference type="Pfam" id="PF08220">
    <property type="entry name" value="HTH_DeoR"/>
    <property type="match status" value="1"/>
</dbReference>
<dbReference type="Pfam" id="PF00455">
    <property type="entry name" value="DeoRC"/>
    <property type="match status" value="1"/>
</dbReference>
<dbReference type="SUPFAM" id="SSF46785">
    <property type="entry name" value="Winged helix' DNA-binding domain"/>
    <property type="match status" value="1"/>
</dbReference>
<accession>A0A4V2NMJ8</accession>
<dbReference type="Proteomes" id="UP000291822">
    <property type="component" value="Unassembled WGS sequence"/>
</dbReference>
<keyword evidence="2" id="KW-0805">Transcription regulation</keyword>
<dbReference type="Gene3D" id="3.40.50.1360">
    <property type="match status" value="1"/>
</dbReference>
<proteinExistence type="predicted"/>
<dbReference type="SUPFAM" id="SSF100950">
    <property type="entry name" value="NagB/RpiA/CoA transferase-like"/>
    <property type="match status" value="1"/>
</dbReference>
<dbReference type="GO" id="GO:0003700">
    <property type="term" value="F:DNA-binding transcription factor activity"/>
    <property type="evidence" value="ECO:0007669"/>
    <property type="project" value="InterPro"/>
</dbReference>
<feature type="domain" description="HTH deoR-type" evidence="4">
    <location>
        <begin position="9"/>
        <end position="64"/>
    </location>
</feature>
<keyword evidence="6" id="KW-1185">Reference proteome</keyword>
<dbReference type="PANTHER" id="PTHR30363:SF4">
    <property type="entry name" value="GLYCEROL-3-PHOSPHATE REGULON REPRESSOR"/>
    <property type="match status" value="1"/>
</dbReference>
<dbReference type="InterPro" id="IPR036390">
    <property type="entry name" value="WH_DNA-bd_sf"/>
</dbReference>
<organism evidence="5 6">
    <name type="scientific">Dyella soli</name>
    <dbReference type="NCBI Taxonomy" id="522319"/>
    <lineage>
        <taxon>Bacteria</taxon>
        <taxon>Pseudomonadati</taxon>
        <taxon>Pseudomonadota</taxon>
        <taxon>Gammaproteobacteria</taxon>
        <taxon>Lysobacterales</taxon>
        <taxon>Rhodanobacteraceae</taxon>
        <taxon>Dyella</taxon>
    </lineage>
</organism>
<evidence type="ECO:0000313" key="6">
    <source>
        <dbReference type="Proteomes" id="UP000291822"/>
    </source>
</evidence>
<reference evidence="5 6" key="1">
    <citation type="submission" date="2019-02" db="EMBL/GenBank/DDBJ databases">
        <title>Dyella amyloliquefaciens sp. nov., isolated from forest soil.</title>
        <authorList>
            <person name="Gao Z.-H."/>
            <person name="Qiu L.-H."/>
        </authorList>
    </citation>
    <scope>NUCLEOTIDE SEQUENCE [LARGE SCALE GENOMIC DNA]</scope>
    <source>
        <strain evidence="5 6">KACC 12747</strain>
    </source>
</reference>
<gene>
    <name evidence="5" type="ORF">EZM97_09865</name>
</gene>
<dbReference type="InterPro" id="IPR037171">
    <property type="entry name" value="NagB/RpiA_transferase-like"/>
</dbReference>
<evidence type="ECO:0000256" key="3">
    <source>
        <dbReference type="ARBA" id="ARBA00023163"/>
    </source>
</evidence>
<dbReference type="InterPro" id="IPR036388">
    <property type="entry name" value="WH-like_DNA-bd_sf"/>
</dbReference>
<dbReference type="InterPro" id="IPR050313">
    <property type="entry name" value="Carb_Metab_HTH_regulators"/>
</dbReference>
<keyword evidence="3" id="KW-0804">Transcription</keyword>
<dbReference type="PROSITE" id="PS51000">
    <property type="entry name" value="HTH_DEOR_2"/>
    <property type="match status" value="1"/>
</dbReference>
<dbReference type="SMART" id="SM01134">
    <property type="entry name" value="DeoRC"/>
    <property type="match status" value="1"/>
</dbReference>
<evidence type="ECO:0000256" key="2">
    <source>
        <dbReference type="ARBA" id="ARBA00023015"/>
    </source>
</evidence>
<sequence>MNTPVDALPEERQRLIIERLRQRGRVVAVELAREFDVSEDSIRRDLRELAAQGLCKRVYGGALPLSAAVAPLKERRQENVMRKQALARKAATLVRAGQILMIDAGTTNSAIAAALPDHLDLTVVTNAPDIAQVLMEREGFEILLIGGRIDPRVGATVGAQALQEIEQIRADICFPGACAMDAESGLWGFDSEETRLKRAMVRACGETVVVVTSDKINTVATYRIAETADVQHIVVEGDTDGSIVASLTARGPQVHRADEG</sequence>
<evidence type="ECO:0000256" key="1">
    <source>
        <dbReference type="ARBA" id="ARBA00022491"/>
    </source>
</evidence>
<dbReference type="SMART" id="SM00420">
    <property type="entry name" value="HTH_DEOR"/>
    <property type="match status" value="1"/>
</dbReference>
<dbReference type="PANTHER" id="PTHR30363">
    <property type="entry name" value="HTH-TYPE TRANSCRIPTIONAL REGULATOR SRLR-RELATED"/>
    <property type="match status" value="1"/>
</dbReference>
<evidence type="ECO:0000259" key="4">
    <source>
        <dbReference type="PROSITE" id="PS51000"/>
    </source>
</evidence>
<dbReference type="RefSeq" id="WP_131149670.1">
    <property type="nucleotide sequence ID" value="NZ_SJTG01000001.1"/>
</dbReference>